<comment type="catalytic activity">
    <reaction evidence="1 18 19">
        <text>(6R)-NADHX = (6S)-NADHX</text>
        <dbReference type="Rhea" id="RHEA:32215"/>
        <dbReference type="ChEBI" id="CHEBI:64074"/>
        <dbReference type="ChEBI" id="CHEBI:64075"/>
        <dbReference type="EC" id="5.1.99.6"/>
    </reaction>
</comment>
<comment type="cofactor">
    <cofactor evidence="18 19">
        <name>K(+)</name>
        <dbReference type="ChEBI" id="CHEBI:29103"/>
    </cofactor>
    <text evidence="18 19">Binds 1 potassium ion per subunit.</text>
</comment>
<feature type="binding site" evidence="18">
    <location>
        <position position="168"/>
    </location>
    <ligand>
        <name>K(+)</name>
        <dbReference type="ChEBI" id="CHEBI:29103"/>
    </ligand>
</feature>
<feature type="domain" description="YjeF C-terminal" evidence="20">
    <location>
        <begin position="232"/>
        <end position="499"/>
    </location>
</feature>
<keyword evidence="11 18" id="KW-0413">Isomerase</keyword>
<dbReference type="EC" id="5.1.99.6" evidence="19"/>
<comment type="caution">
    <text evidence="18">Lacks conserved residue(s) required for the propagation of feature annotation.</text>
</comment>
<dbReference type="Pfam" id="PF01256">
    <property type="entry name" value="Carb_kinase"/>
    <property type="match status" value="1"/>
</dbReference>
<feature type="binding site" evidence="18">
    <location>
        <position position="132"/>
    </location>
    <ligand>
        <name>K(+)</name>
        <dbReference type="ChEBI" id="CHEBI:29103"/>
    </ligand>
</feature>
<feature type="binding site" evidence="18">
    <location>
        <position position="68"/>
    </location>
    <ligand>
        <name>K(+)</name>
        <dbReference type="ChEBI" id="CHEBI:29103"/>
    </ligand>
</feature>
<feature type="binding site" evidence="17">
    <location>
        <position position="441"/>
    </location>
    <ligand>
        <name>(6S)-NADPHX</name>
        <dbReference type="ChEBI" id="CHEBI:64076"/>
    </ligand>
</feature>
<comment type="function">
    <text evidence="14 19">Bifunctional enzyme that catalyzes the epimerization of the S- and R-forms of NAD(P)HX and the dehydration of the S-form of NAD(P)HX at the expense of ADP, which is converted to AMP. This allows the repair of both epimers of NAD(P)HX, a damaged form of NAD(P)H that is a result of enzymatic or heat-dependent hydration.</text>
</comment>
<dbReference type="PANTHER" id="PTHR12592">
    <property type="entry name" value="ATP-DEPENDENT (S)-NAD(P)H-HYDRATE DEHYDRATASE FAMILY MEMBER"/>
    <property type="match status" value="1"/>
</dbReference>
<keyword evidence="12 17" id="KW-0456">Lyase</keyword>
<dbReference type="SUPFAM" id="SSF64153">
    <property type="entry name" value="YjeF N-terminal domain-like"/>
    <property type="match status" value="1"/>
</dbReference>
<reference evidence="22 23" key="1">
    <citation type="submission" date="2015-04" db="EMBL/GenBank/DDBJ databases">
        <title>Draft Genome Sequence of the Novel Agar-Digesting Marine Bacterium Q1.</title>
        <authorList>
            <person name="Li Y."/>
            <person name="Li D."/>
            <person name="Chen G."/>
            <person name="Du Z."/>
        </authorList>
    </citation>
    <scope>NUCLEOTIDE SEQUENCE [LARGE SCALE GENOMIC DNA]</scope>
    <source>
        <strain evidence="22 23">Q1</strain>
    </source>
</reference>
<dbReference type="InterPro" id="IPR017953">
    <property type="entry name" value="Carbohydrate_kinase_pred_CS"/>
</dbReference>
<evidence type="ECO:0000259" key="21">
    <source>
        <dbReference type="PROSITE" id="PS51385"/>
    </source>
</evidence>
<dbReference type="AlphaFoldDB" id="A0A0J8GUP2"/>
<feature type="binding site" evidence="17">
    <location>
        <position position="375"/>
    </location>
    <ligand>
        <name>(6S)-NADPHX</name>
        <dbReference type="ChEBI" id="CHEBI:64076"/>
    </ligand>
</feature>
<dbReference type="InterPro" id="IPR030677">
    <property type="entry name" value="Nnr"/>
</dbReference>
<dbReference type="Pfam" id="PF03853">
    <property type="entry name" value="YjeF_N"/>
    <property type="match status" value="1"/>
</dbReference>
<dbReference type="EC" id="4.2.1.136" evidence="19"/>
<comment type="function">
    <text evidence="18">Catalyzes the epimerization of the S- and R-forms of NAD(P)HX, a damaged form of NAD(P)H that is a result of enzymatic or heat-dependent hydration. This is a prerequisite for the S-specific NAD(P)H-hydrate dehydratase to allow the repair of both epimers of NAD(P)HX.</text>
</comment>
<dbReference type="PROSITE" id="PS51385">
    <property type="entry name" value="YJEF_N"/>
    <property type="match status" value="1"/>
</dbReference>
<dbReference type="PIRSF" id="PIRSF017184">
    <property type="entry name" value="Nnr"/>
    <property type="match status" value="1"/>
</dbReference>
<comment type="function">
    <text evidence="17">Catalyzes the dehydration of the S-form of NAD(P)HX at the expense of ADP, which is converted to AMP. Together with NAD(P)HX epimerase, which catalyzes the epimerization of the S- and R-forms, the enzyme allows the repair of both epimers of NAD(P)HX, a damaged form of NAD(P)H that is a result of enzymatic or heat-dependent hydration.</text>
</comment>
<dbReference type="EMBL" id="LAZL01000025">
    <property type="protein sequence ID" value="KMT64408.1"/>
    <property type="molecule type" value="Genomic_DNA"/>
</dbReference>
<dbReference type="PROSITE" id="PS51383">
    <property type="entry name" value="YJEF_C_3"/>
    <property type="match status" value="1"/>
</dbReference>
<comment type="catalytic activity">
    <reaction evidence="15 17 19">
        <text>(6S)-NADHX + ADP = AMP + phosphate + NADH + H(+)</text>
        <dbReference type="Rhea" id="RHEA:32223"/>
        <dbReference type="ChEBI" id="CHEBI:15378"/>
        <dbReference type="ChEBI" id="CHEBI:43474"/>
        <dbReference type="ChEBI" id="CHEBI:57945"/>
        <dbReference type="ChEBI" id="CHEBI:64074"/>
        <dbReference type="ChEBI" id="CHEBI:456215"/>
        <dbReference type="ChEBI" id="CHEBI:456216"/>
        <dbReference type="EC" id="4.2.1.136"/>
    </reaction>
</comment>
<evidence type="ECO:0000256" key="7">
    <source>
        <dbReference type="ARBA" id="ARBA00022840"/>
    </source>
</evidence>
<dbReference type="PATRIC" id="fig|1513271.3.peg.3008"/>
<dbReference type="GO" id="GO:0052855">
    <property type="term" value="F:ADP-dependent NAD(P)H-hydrate dehydratase activity"/>
    <property type="evidence" value="ECO:0007669"/>
    <property type="project" value="UniProtKB-UniRule"/>
</dbReference>
<evidence type="ECO:0000259" key="20">
    <source>
        <dbReference type="PROSITE" id="PS51383"/>
    </source>
</evidence>
<dbReference type="STRING" id="1513271.XM47_14620"/>
<dbReference type="GO" id="GO:0052856">
    <property type="term" value="F:NAD(P)HX epimerase activity"/>
    <property type="evidence" value="ECO:0007669"/>
    <property type="project" value="UniProtKB-UniRule"/>
</dbReference>
<dbReference type="InterPro" id="IPR004443">
    <property type="entry name" value="YjeF_N_dom"/>
</dbReference>
<comment type="similarity">
    <text evidence="4 19">In the C-terminal section; belongs to the NnrD/CARKD family.</text>
</comment>
<evidence type="ECO:0000256" key="16">
    <source>
        <dbReference type="ARBA" id="ARBA00049209"/>
    </source>
</evidence>
<evidence type="ECO:0000256" key="8">
    <source>
        <dbReference type="ARBA" id="ARBA00022857"/>
    </source>
</evidence>
<dbReference type="GO" id="GO:0005524">
    <property type="term" value="F:ATP binding"/>
    <property type="evidence" value="ECO:0007669"/>
    <property type="project" value="UniProtKB-UniRule"/>
</dbReference>
<feature type="binding site" evidence="17">
    <location>
        <position position="440"/>
    </location>
    <ligand>
        <name>AMP</name>
        <dbReference type="ChEBI" id="CHEBI:456215"/>
    </ligand>
</feature>
<dbReference type="GO" id="GO:0046496">
    <property type="term" value="P:nicotinamide nucleotide metabolic process"/>
    <property type="evidence" value="ECO:0007669"/>
    <property type="project" value="UniProtKB-UniRule"/>
</dbReference>
<evidence type="ECO:0000256" key="1">
    <source>
        <dbReference type="ARBA" id="ARBA00000013"/>
    </source>
</evidence>
<dbReference type="PANTHER" id="PTHR12592:SF0">
    <property type="entry name" value="ATP-DEPENDENT (S)-NAD(P)H-HYDRATE DEHYDRATASE"/>
    <property type="match status" value="1"/>
</dbReference>
<dbReference type="RefSeq" id="WP_048694058.1">
    <property type="nucleotide sequence ID" value="NZ_KQ130498.1"/>
</dbReference>
<keyword evidence="10 17" id="KW-0520">NAD</keyword>
<keyword evidence="13" id="KW-0511">Multifunctional enzyme</keyword>
<keyword evidence="9 18" id="KW-0630">Potassium</keyword>
<evidence type="ECO:0000256" key="17">
    <source>
        <dbReference type="HAMAP-Rule" id="MF_01965"/>
    </source>
</evidence>
<dbReference type="NCBIfam" id="TIGR00196">
    <property type="entry name" value="yjeF_cterm"/>
    <property type="match status" value="1"/>
</dbReference>
<comment type="caution">
    <text evidence="22">The sequence shown here is derived from an EMBL/GenBank/DDBJ whole genome shotgun (WGS) entry which is preliminary data.</text>
</comment>
<evidence type="ECO:0000256" key="6">
    <source>
        <dbReference type="ARBA" id="ARBA00022741"/>
    </source>
</evidence>
<dbReference type="OrthoDB" id="9806925at2"/>
<proteinExistence type="inferred from homology"/>
<evidence type="ECO:0000256" key="12">
    <source>
        <dbReference type="ARBA" id="ARBA00023239"/>
    </source>
</evidence>
<evidence type="ECO:0000256" key="4">
    <source>
        <dbReference type="ARBA" id="ARBA00009524"/>
    </source>
</evidence>
<dbReference type="InterPro" id="IPR036652">
    <property type="entry name" value="YjeF_N_dom_sf"/>
</dbReference>
<comment type="cofactor">
    <cofactor evidence="17">
        <name>Mg(2+)</name>
        <dbReference type="ChEBI" id="CHEBI:18420"/>
    </cofactor>
</comment>
<comment type="catalytic activity">
    <reaction evidence="16 17 19">
        <text>(6S)-NADPHX + ADP = AMP + phosphate + NADPH + H(+)</text>
        <dbReference type="Rhea" id="RHEA:32235"/>
        <dbReference type="ChEBI" id="CHEBI:15378"/>
        <dbReference type="ChEBI" id="CHEBI:43474"/>
        <dbReference type="ChEBI" id="CHEBI:57783"/>
        <dbReference type="ChEBI" id="CHEBI:64076"/>
        <dbReference type="ChEBI" id="CHEBI:456215"/>
        <dbReference type="ChEBI" id="CHEBI:456216"/>
        <dbReference type="EC" id="4.2.1.136"/>
    </reaction>
</comment>
<evidence type="ECO:0000256" key="19">
    <source>
        <dbReference type="PIRNR" id="PIRNR017184"/>
    </source>
</evidence>
<comment type="subunit">
    <text evidence="17">Homotetramer.</text>
</comment>
<accession>A0A0J8GUP2</accession>
<evidence type="ECO:0000256" key="9">
    <source>
        <dbReference type="ARBA" id="ARBA00022958"/>
    </source>
</evidence>
<dbReference type="NCBIfam" id="TIGR00197">
    <property type="entry name" value="yjeF_nterm"/>
    <property type="match status" value="1"/>
</dbReference>
<dbReference type="GO" id="GO:0046872">
    <property type="term" value="F:metal ion binding"/>
    <property type="evidence" value="ECO:0007669"/>
    <property type="project" value="UniProtKB-UniRule"/>
</dbReference>
<feature type="binding site" evidence="17">
    <location>
        <position position="329"/>
    </location>
    <ligand>
        <name>(6S)-NADPHX</name>
        <dbReference type="ChEBI" id="CHEBI:64076"/>
    </ligand>
</feature>
<sequence>MKYSSNRILPIDVYSPEQVKQNEAKAAETAGLSLFNLMEQAGAAVFELVSVSKIKPSKLCVVVGKGNNAGDGFITAALAAKAGWQVDLAVMPSCDIWHGDAEKARQLSLEQNGIYWTQASQVDFATYDIVVDAIIGTGLQKKLIEEWQQVIQNINQQAKSVISIDVPTGLNAATGEALGETIKANQTVTFIGLKSGLLTADAPDYIGRLFFAGLSVDETFAKQNKAYYQIVELNQIKHLLKPRKRNSHKGTFGHLVCIGGDKGMSGAIKLTAEAALRTGAGKVTVLTHPDNVNLVAASSPELIVYGVNGITSEVKRLVAAADAIAIGPGLGKTGWANGLMQLIAESDVAKVVDADGINWLAEHKLKNQNWILTPHPTEAARLLDQSTANIQANRFATAVEIQAKYGGSVILKGCGSLIASYQRVAICRQGNPGMAAAGMGDLLTGIVGALLAQGFRQDVAAELATCIHAEAGDLAAIDGERGMKASDLLPKVRKLVNQAV</sequence>
<evidence type="ECO:0000256" key="13">
    <source>
        <dbReference type="ARBA" id="ARBA00023268"/>
    </source>
</evidence>
<dbReference type="Gene3D" id="3.40.1190.20">
    <property type="match status" value="1"/>
</dbReference>
<feature type="binding site" evidence="17">
    <location>
        <begin position="412"/>
        <end position="416"/>
    </location>
    <ligand>
        <name>AMP</name>
        <dbReference type="ChEBI" id="CHEBI:456215"/>
    </ligand>
</feature>
<gene>
    <name evidence="18" type="primary">nnrE</name>
    <name evidence="17" type="synonym">nnrD</name>
    <name evidence="22" type="ORF">XM47_14620</name>
</gene>
<dbReference type="InterPro" id="IPR000631">
    <property type="entry name" value="CARKD"/>
</dbReference>
<comment type="catalytic activity">
    <reaction evidence="2 18 19">
        <text>(6R)-NADPHX = (6S)-NADPHX</text>
        <dbReference type="Rhea" id="RHEA:32227"/>
        <dbReference type="ChEBI" id="CHEBI:64076"/>
        <dbReference type="ChEBI" id="CHEBI:64077"/>
        <dbReference type="EC" id="5.1.99.6"/>
    </reaction>
</comment>
<dbReference type="SUPFAM" id="SSF53613">
    <property type="entry name" value="Ribokinase-like"/>
    <property type="match status" value="1"/>
</dbReference>
<dbReference type="PROSITE" id="PS01049">
    <property type="entry name" value="YJEF_C_1"/>
    <property type="match status" value="1"/>
</dbReference>
<dbReference type="HAMAP" id="MF_01965">
    <property type="entry name" value="NADHX_dehydratase"/>
    <property type="match status" value="1"/>
</dbReference>
<dbReference type="Proteomes" id="UP000037600">
    <property type="component" value="Unassembled WGS sequence"/>
</dbReference>
<dbReference type="InterPro" id="IPR029056">
    <property type="entry name" value="Ribokinase-like"/>
</dbReference>
<evidence type="ECO:0000256" key="10">
    <source>
        <dbReference type="ARBA" id="ARBA00023027"/>
    </source>
</evidence>
<evidence type="ECO:0000256" key="2">
    <source>
        <dbReference type="ARBA" id="ARBA00000909"/>
    </source>
</evidence>
<feature type="domain" description="YjeF N-terminal" evidence="21">
    <location>
        <begin position="19"/>
        <end position="222"/>
    </location>
</feature>
<dbReference type="GO" id="GO:0110051">
    <property type="term" value="P:metabolite repair"/>
    <property type="evidence" value="ECO:0007669"/>
    <property type="project" value="TreeGrafter"/>
</dbReference>
<feature type="binding site" evidence="18">
    <location>
        <begin position="136"/>
        <end position="142"/>
    </location>
    <ligand>
        <name>(6S)-NADPHX</name>
        <dbReference type="ChEBI" id="CHEBI:64076"/>
    </ligand>
</feature>
<evidence type="ECO:0000256" key="3">
    <source>
        <dbReference type="ARBA" id="ARBA00006001"/>
    </source>
</evidence>
<evidence type="ECO:0000256" key="5">
    <source>
        <dbReference type="ARBA" id="ARBA00022723"/>
    </source>
</evidence>
<name>A0A0J8GUP2_9ALTE</name>
<keyword evidence="7 17" id="KW-0067">ATP-binding</keyword>
<dbReference type="HAMAP" id="MF_01966">
    <property type="entry name" value="NADHX_epimerase"/>
    <property type="match status" value="1"/>
</dbReference>
<dbReference type="Gene3D" id="3.40.50.10260">
    <property type="entry name" value="YjeF N-terminal domain"/>
    <property type="match status" value="1"/>
</dbReference>
<comment type="similarity">
    <text evidence="18">Belongs to the NnrE/AIBP family.</text>
</comment>
<comment type="similarity">
    <text evidence="3 19">In the N-terminal section; belongs to the NnrE/AIBP family.</text>
</comment>
<evidence type="ECO:0000313" key="22">
    <source>
        <dbReference type="EMBL" id="KMT64408.1"/>
    </source>
</evidence>
<evidence type="ECO:0000256" key="18">
    <source>
        <dbReference type="HAMAP-Rule" id="MF_01966"/>
    </source>
</evidence>
<dbReference type="CDD" id="cd01171">
    <property type="entry name" value="YXKO-related"/>
    <property type="match status" value="1"/>
</dbReference>
<evidence type="ECO:0000256" key="14">
    <source>
        <dbReference type="ARBA" id="ARBA00025153"/>
    </source>
</evidence>
<feature type="binding site" evidence="18">
    <location>
        <position position="165"/>
    </location>
    <ligand>
        <name>(6S)-NADPHX</name>
        <dbReference type="ChEBI" id="CHEBI:64076"/>
    </ligand>
</feature>
<evidence type="ECO:0000256" key="11">
    <source>
        <dbReference type="ARBA" id="ARBA00023235"/>
    </source>
</evidence>
<keyword evidence="5 18" id="KW-0479">Metal-binding</keyword>
<evidence type="ECO:0000313" key="23">
    <source>
        <dbReference type="Proteomes" id="UP000037600"/>
    </source>
</evidence>
<evidence type="ECO:0000256" key="15">
    <source>
        <dbReference type="ARBA" id="ARBA00048238"/>
    </source>
</evidence>
<keyword evidence="23" id="KW-1185">Reference proteome</keyword>
<keyword evidence="6 17" id="KW-0547">Nucleotide-binding</keyword>
<keyword evidence="8 17" id="KW-0521">NADP</keyword>
<comment type="similarity">
    <text evidence="17">Belongs to the NnrD/CARKD family.</text>
</comment>
<protein>
    <recommendedName>
        <fullName evidence="19">Bifunctional NAD(P)H-hydrate repair enzyme</fullName>
    </recommendedName>
    <alternativeName>
        <fullName evidence="19">Nicotinamide nucleotide repair protein</fullName>
    </alternativeName>
    <domain>
        <recommendedName>
            <fullName evidence="19">ADP-dependent (S)-NAD(P)H-hydrate dehydratase</fullName>
            <ecNumber evidence="19">4.2.1.136</ecNumber>
        </recommendedName>
        <alternativeName>
            <fullName evidence="19">ADP-dependent NAD(P)HX dehydratase</fullName>
        </alternativeName>
    </domain>
    <domain>
        <recommendedName>
            <fullName evidence="19">NAD(P)H-hydrate epimerase</fullName>
            <ecNumber evidence="19">5.1.99.6</ecNumber>
        </recommendedName>
    </domain>
</protein>
<organism evidence="22 23">
    <name type="scientific">Catenovulum maritimum</name>
    <dbReference type="NCBI Taxonomy" id="1513271"/>
    <lineage>
        <taxon>Bacteria</taxon>
        <taxon>Pseudomonadati</taxon>
        <taxon>Pseudomonadota</taxon>
        <taxon>Gammaproteobacteria</taxon>
        <taxon>Alteromonadales</taxon>
        <taxon>Alteromonadaceae</taxon>
        <taxon>Catenovulum</taxon>
    </lineage>
</organism>
<feature type="binding site" evidence="17">
    <location>
        <position position="267"/>
    </location>
    <ligand>
        <name>(6S)-NADPHX</name>
        <dbReference type="ChEBI" id="CHEBI:64076"/>
    </ligand>
</feature>